<dbReference type="PANTHER" id="PTHR47003">
    <property type="entry name" value="OS01G0970900 PROTEIN"/>
    <property type="match status" value="1"/>
</dbReference>
<dbReference type="InterPro" id="IPR011990">
    <property type="entry name" value="TPR-like_helical_dom_sf"/>
</dbReference>
<organism evidence="2">
    <name type="scientific">Rhizophora mucronata</name>
    <name type="common">Asiatic mangrove</name>
    <dbReference type="NCBI Taxonomy" id="61149"/>
    <lineage>
        <taxon>Eukaryota</taxon>
        <taxon>Viridiplantae</taxon>
        <taxon>Streptophyta</taxon>
        <taxon>Embryophyta</taxon>
        <taxon>Tracheophyta</taxon>
        <taxon>Spermatophyta</taxon>
        <taxon>Magnoliopsida</taxon>
        <taxon>eudicotyledons</taxon>
        <taxon>Gunneridae</taxon>
        <taxon>Pentapetalae</taxon>
        <taxon>rosids</taxon>
        <taxon>fabids</taxon>
        <taxon>Malpighiales</taxon>
        <taxon>Rhizophoraceae</taxon>
        <taxon>Rhizophora</taxon>
    </lineage>
</organism>
<proteinExistence type="predicted"/>
<protein>
    <recommendedName>
        <fullName evidence="3">Pentatricopeptide repeat-containing protein</fullName>
    </recommendedName>
</protein>
<dbReference type="EMBL" id="GGEC01009527">
    <property type="protein sequence ID" value="MBW90010.1"/>
    <property type="molecule type" value="Transcribed_RNA"/>
</dbReference>
<accession>A0A2P2J952</accession>
<dbReference type="AlphaFoldDB" id="A0A2P2J952"/>
<name>A0A2P2J952_RHIMU</name>
<keyword evidence="1" id="KW-0677">Repeat</keyword>
<dbReference type="Gene3D" id="1.25.40.10">
    <property type="entry name" value="Tetratricopeptide repeat domain"/>
    <property type="match status" value="1"/>
</dbReference>
<sequence>MAGANKPSVLCCTSLLKKIVVRKELDLGLFSRVLRIFIGIEITLADSMLDAVLKSFSSIGIFGECNKVLKEIKQDGLVVSSDMQTKITFRLSSACQKDEADEFVEHMEASGNNLDYKAWASLIQGHCVSRNVEEALDCIQKNGSKRRRF</sequence>
<evidence type="ECO:0008006" key="3">
    <source>
        <dbReference type="Google" id="ProtNLM"/>
    </source>
</evidence>
<dbReference type="Pfam" id="PF01535">
    <property type="entry name" value="PPR"/>
    <property type="match status" value="1"/>
</dbReference>
<dbReference type="PANTHER" id="PTHR47003:SF3">
    <property type="entry name" value="SMALL RIBOSOMAL SUBUNIT PROTEIN MS81 (RPPR8)"/>
    <property type="match status" value="1"/>
</dbReference>
<evidence type="ECO:0000313" key="2">
    <source>
        <dbReference type="EMBL" id="MBW90010.1"/>
    </source>
</evidence>
<dbReference type="GO" id="GO:0008380">
    <property type="term" value="P:RNA splicing"/>
    <property type="evidence" value="ECO:0007669"/>
    <property type="project" value="InterPro"/>
</dbReference>
<dbReference type="InterPro" id="IPR044578">
    <property type="entry name" value="BIR6-like"/>
</dbReference>
<dbReference type="InterPro" id="IPR002885">
    <property type="entry name" value="PPR_rpt"/>
</dbReference>
<reference evidence="2" key="1">
    <citation type="submission" date="2018-02" db="EMBL/GenBank/DDBJ databases">
        <title>Rhizophora mucronata_Transcriptome.</title>
        <authorList>
            <person name="Meera S.P."/>
            <person name="Sreeshan A."/>
            <person name="Augustine A."/>
        </authorList>
    </citation>
    <scope>NUCLEOTIDE SEQUENCE</scope>
    <source>
        <tissue evidence="2">Leaf</tissue>
    </source>
</reference>
<evidence type="ECO:0000256" key="1">
    <source>
        <dbReference type="ARBA" id="ARBA00022737"/>
    </source>
</evidence>